<dbReference type="CDD" id="cd07363">
    <property type="entry name" value="45_DOPA_Dioxygenase"/>
    <property type="match status" value="1"/>
</dbReference>
<dbReference type="GO" id="GO:0016702">
    <property type="term" value="F:oxidoreductase activity, acting on single donors with incorporation of molecular oxygen, incorporation of two atoms of oxygen"/>
    <property type="evidence" value="ECO:0007669"/>
    <property type="project" value="UniProtKB-ARBA"/>
</dbReference>
<comment type="cofactor">
    <cofactor evidence="1">
        <name>Zn(2+)</name>
        <dbReference type="ChEBI" id="CHEBI:29105"/>
    </cofactor>
</comment>
<keyword evidence="7" id="KW-0223">Dioxygenase</keyword>
<accession>A0A9P5CBC3</accession>
<dbReference type="Gene3D" id="3.40.830.10">
    <property type="entry name" value="LigB-like"/>
    <property type="match status" value="1"/>
</dbReference>
<keyword evidence="8" id="KW-1185">Reference proteome</keyword>
<evidence type="ECO:0000313" key="7">
    <source>
        <dbReference type="EMBL" id="KAF3070008.1"/>
    </source>
</evidence>
<evidence type="ECO:0000259" key="6">
    <source>
        <dbReference type="Pfam" id="PF02900"/>
    </source>
</evidence>
<evidence type="ECO:0000256" key="2">
    <source>
        <dbReference type="ARBA" id="ARBA00007581"/>
    </source>
</evidence>
<sequence length="294" mass="33672">MTMSQVKQPPVLLLSHGTTLLTGEQSHIRDYWLSHGDKAIQYGIKGVIIMGAHWNIRGRKVRVATNTNTIPQNIPLVRRSEYADYKCTADIKTAKRCLEMLRAAGFDSEEDPKFNWLIDTFPVLLRMFPKGCPPVTIISQNQYFNPHYHLEIGRVLRPLRKEGYLFIGSGGGVHNLYRTDWKYMRTYRDNFAQERPPDETHLEFRQALEDVICKNGGGPDLKRGIVRLMKHPNYRDAHGTDDHYMPTCFVAGIVGEEEDRGDPATLGAEVWELRNQGETQFAIGDWPYVATRIL</sequence>
<proteinExistence type="inferred from homology"/>
<comment type="caution">
    <text evidence="7">The sequence shown here is derived from an EMBL/GenBank/DDBJ whole genome shotgun (WGS) entry which is preliminary data.</text>
</comment>
<evidence type="ECO:0000256" key="5">
    <source>
        <dbReference type="ARBA" id="ARBA00023002"/>
    </source>
</evidence>
<dbReference type="Proteomes" id="UP000801864">
    <property type="component" value="Unassembled WGS sequence"/>
</dbReference>
<dbReference type="SUPFAM" id="SSF53213">
    <property type="entry name" value="LigB-like"/>
    <property type="match status" value="1"/>
</dbReference>
<evidence type="ECO:0000256" key="3">
    <source>
        <dbReference type="ARBA" id="ARBA00022723"/>
    </source>
</evidence>
<reference evidence="7 8" key="1">
    <citation type="submission" date="2018-06" db="EMBL/GenBank/DDBJ databases">
        <title>Genome analysis of cellulolytic fungus Trichoderma lentiforme CFAM-422.</title>
        <authorList>
            <person name="Steindorff A.S."/>
            <person name="Formighieri E.F."/>
            <person name="Midorikawa G.E.O."/>
            <person name="Tamietti M.S."/>
            <person name="Ramos E.Z."/>
            <person name="Silva A.S."/>
            <person name="Bon E.P.S."/>
            <person name="Mendes T.D."/>
            <person name="Damaso M.C.T."/>
            <person name="Favaro L.C.L."/>
        </authorList>
    </citation>
    <scope>NUCLEOTIDE SEQUENCE [LARGE SCALE GENOMIC DNA]</scope>
    <source>
        <strain evidence="7 8">CFAM-422</strain>
    </source>
</reference>
<dbReference type="PIRSF" id="PIRSF006157">
    <property type="entry name" value="Doxgns_DODA"/>
    <property type="match status" value="1"/>
</dbReference>
<evidence type="ECO:0000256" key="4">
    <source>
        <dbReference type="ARBA" id="ARBA00022833"/>
    </source>
</evidence>
<dbReference type="GO" id="GO:0008198">
    <property type="term" value="F:ferrous iron binding"/>
    <property type="evidence" value="ECO:0007669"/>
    <property type="project" value="InterPro"/>
</dbReference>
<dbReference type="PANTHER" id="PTHR30096:SF1">
    <property type="entry name" value="AROMATIC RING-OPENING DIOXYGENASE FAMILY PROTEIN (AFU_ORTHOLOGUE AFUA_7G00640)"/>
    <property type="match status" value="1"/>
</dbReference>
<comment type="similarity">
    <text evidence="2">Belongs to the DODA-type extradiol aromatic ring-opening dioxygenase family.</text>
</comment>
<keyword evidence="3" id="KW-0479">Metal-binding</keyword>
<organism evidence="7 8">
    <name type="scientific">Trichoderma lentiforme</name>
    <dbReference type="NCBI Taxonomy" id="1567552"/>
    <lineage>
        <taxon>Eukaryota</taxon>
        <taxon>Fungi</taxon>
        <taxon>Dikarya</taxon>
        <taxon>Ascomycota</taxon>
        <taxon>Pezizomycotina</taxon>
        <taxon>Sordariomycetes</taxon>
        <taxon>Hypocreomycetidae</taxon>
        <taxon>Hypocreales</taxon>
        <taxon>Hypocreaceae</taxon>
        <taxon>Trichoderma</taxon>
    </lineage>
</organism>
<dbReference type="AlphaFoldDB" id="A0A9P5CBC3"/>
<dbReference type="InterPro" id="IPR004183">
    <property type="entry name" value="Xdiol_dOase_suB"/>
</dbReference>
<feature type="domain" description="Extradiol ring-cleavage dioxygenase class III enzyme subunit B" evidence="6">
    <location>
        <begin position="12"/>
        <end position="263"/>
    </location>
</feature>
<keyword evidence="5" id="KW-0560">Oxidoreductase</keyword>
<gene>
    <name evidence="7" type="ORF">CFAM422_006582</name>
</gene>
<dbReference type="InterPro" id="IPR014436">
    <property type="entry name" value="Extradiol_dOase_DODA"/>
</dbReference>
<dbReference type="EMBL" id="QLNT01000011">
    <property type="protein sequence ID" value="KAF3070008.1"/>
    <property type="molecule type" value="Genomic_DNA"/>
</dbReference>
<protein>
    <submittedName>
        <fullName evidence="7">Extradiol ring-cleavage dioxygenase</fullName>
    </submittedName>
</protein>
<dbReference type="GO" id="GO:0008270">
    <property type="term" value="F:zinc ion binding"/>
    <property type="evidence" value="ECO:0007669"/>
    <property type="project" value="InterPro"/>
</dbReference>
<dbReference type="PANTHER" id="PTHR30096">
    <property type="entry name" value="4,5-DOPA DIOXYGENASE EXTRADIOL-LIKE PROTEIN"/>
    <property type="match status" value="1"/>
</dbReference>
<name>A0A9P5CBC3_9HYPO</name>
<dbReference type="Pfam" id="PF02900">
    <property type="entry name" value="LigB"/>
    <property type="match status" value="1"/>
</dbReference>
<evidence type="ECO:0000256" key="1">
    <source>
        <dbReference type="ARBA" id="ARBA00001947"/>
    </source>
</evidence>
<evidence type="ECO:0000313" key="8">
    <source>
        <dbReference type="Proteomes" id="UP000801864"/>
    </source>
</evidence>
<keyword evidence="4" id="KW-0862">Zinc</keyword>